<dbReference type="Pfam" id="PF00589">
    <property type="entry name" value="Phage_integrase"/>
    <property type="match status" value="1"/>
</dbReference>
<reference evidence="9 10" key="1">
    <citation type="journal article" date="2007" name="J. Bacteriol.">
        <title>Whole-genome analysis of the methyl tert-butyl ether-degrading beta-proteobacterium Methylibium petroleiphilum PM1.</title>
        <authorList>
            <person name="Kane S.R."/>
            <person name="Chakicherla A.Y."/>
            <person name="Chain P.S.G."/>
            <person name="Schmidt R."/>
            <person name="Shin M.W."/>
            <person name="Legler T.C."/>
            <person name="Scow K.M."/>
            <person name="Larimer F.W."/>
            <person name="Lucas S.M."/>
            <person name="Richardson P.M."/>
            <person name="Hristova K.R."/>
        </authorList>
    </citation>
    <scope>NUCLEOTIDE SEQUENCE [LARGE SCALE GENOMIC DNA]</scope>
    <source>
        <strain evidence="10">ATCC BAA-1232 / LMG 22953 / PM1</strain>
    </source>
</reference>
<evidence type="ECO:0000256" key="6">
    <source>
        <dbReference type="SAM" id="MobiDB-lite"/>
    </source>
</evidence>
<organism evidence="9 10">
    <name type="scientific">Methylibium petroleiphilum (strain ATCC BAA-1232 / LMG 22953 / PM1)</name>
    <dbReference type="NCBI Taxonomy" id="420662"/>
    <lineage>
        <taxon>Bacteria</taxon>
        <taxon>Pseudomonadati</taxon>
        <taxon>Pseudomonadota</taxon>
        <taxon>Betaproteobacteria</taxon>
        <taxon>Burkholderiales</taxon>
        <taxon>Sphaerotilaceae</taxon>
        <taxon>Methylibium</taxon>
    </lineage>
</organism>
<dbReference type="InterPro" id="IPR050090">
    <property type="entry name" value="Tyrosine_recombinase_XerCD"/>
</dbReference>
<dbReference type="STRING" id="420662.Mpe_A0548"/>
<dbReference type="InterPro" id="IPR002104">
    <property type="entry name" value="Integrase_catalytic"/>
</dbReference>
<dbReference type="PANTHER" id="PTHR30349">
    <property type="entry name" value="PHAGE INTEGRASE-RELATED"/>
    <property type="match status" value="1"/>
</dbReference>
<feature type="region of interest" description="Disordered" evidence="6">
    <location>
        <begin position="1"/>
        <end position="29"/>
    </location>
</feature>
<feature type="domain" description="Core-binding (CB)" evidence="8">
    <location>
        <begin position="35"/>
        <end position="132"/>
    </location>
</feature>
<dbReference type="Gene3D" id="1.10.150.130">
    <property type="match status" value="1"/>
</dbReference>
<dbReference type="KEGG" id="mpt:Mpe_A0548"/>
<dbReference type="GO" id="GO:0003677">
    <property type="term" value="F:DNA binding"/>
    <property type="evidence" value="ECO:0007669"/>
    <property type="project" value="UniProtKB-UniRule"/>
</dbReference>
<comment type="similarity">
    <text evidence="1">Belongs to the 'phage' integrase family.</text>
</comment>
<feature type="compositionally biased region" description="Polar residues" evidence="6">
    <location>
        <begin position="1"/>
        <end position="16"/>
    </location>
</feature>
<dbReference type="Proteomes" id="UP000000366">
    <property type="component" value="Chromosome"/>
</dbReference>
<dbReference type="HOGENOM" id="CLU_027562_17_7_4"/>
<evidence type="ECO:0000256" key="5">
    <source>
        <dbReference type="PROSITE-ProRule" id="PRU01248"/>
    </source>
</evidence>
<keyword evidence="3 5" id="KW-0238">DNA-binding</keyword>
<dbReference type="InterPro" id="IPR013762">
    <property type="entry name" value="Integrase-like_cat_sf"/>
</dbReference>
<dbReference type="InterPro" id="IPR044068">
    <property type="entry name" value="CB"/>
</dbReference>
<dbReference type="InterPro" id="IPR010998">
    <property type="entry name" value="Integrase_recombinase_N"/>
</dbReference>
<dbReference type="GO" id="GO:0006310">
    <property type="term" value="P:DNA recombination"/>
    <property type="evidence" value="ECO:0007669"/>
    <property type="project" value="UniProtKB-KW"/>
</dbReference>
<evidence type="ECO:0000313" key="9">
    <source>
        <dbReference type="EMBL" id="ABM93510.1"/>
    </source>
</evidence>
<dbReference type="PROSITE" id="PS51898">
    <property type="entry name" value="TYR_RECOMBINASE"/>
    <property type="match status" value="1"/>
</dbReference>
<evidence type="ECO:0000259" key="8">
    <source>
        <dbReference type="PROSITE" id="PS51900"/>
    </source>
</evidence>
<dbReference type="Gene3D" id="1.10.443.10">
    <property type="entry name" value="Intergrase catalytic core"/>
    <property type="match status" value="1"/>
</dbReference>
<accession>A2SD71</accession>
<sequence>MNCSAQSTGDFATTPASVPHTGVPPPAPGVRDGSIALRHLIDAYMAAYAGRDTSRTQRLDWWVAKLGGVSLADLTDDHVFTALEQLATQRGRYFAGKDADGKPVMKAKRRPLAPATLNRYQAALSAVLTWAQRRRIAPKNWQNPCRHVELKAEKNEIVRFLSDAERTALLAACRKSSWPRLYLLVMMGLTTGARRGELEALRWADVDLERAEAAVHRSKNGDKKVLPLVPAVVDELAKHAGAANALVFPSTRRPDIAYNFDPAWDRALKAAGVKSFRFHDLRHSCASALAQNGATLLEIAEVLGHRQLSVTKRYSHLATDHKTKLINRVLGDIR</sequence>
<evidence type="ECO:0000313" key="10">
    <source>
        <dbReference type="Proteomes" id="UP000000366"/>
    </source>
</evidence>
<dbReference type="CDD" id="cd00796">
    <property type="entry name" value="INT_Rci_Hp1_C"/>
    <property type="match status" value="1"/>
</dbReference>
<feature type="domain" description="Tyr recombinase" evidence="7">
    <location>
        <begin position="156"/>
        <end position="327"/>
    </location>
</feature>
<dbReference type="eggNOG" id="COG0582">
    <property type="taxonomic scope" value="Bacteria"/>
</dbReference>
<protein>
    <recommendedName>
        <fullName evidence="11">Integrase</fullName>
    </recommendedName>
</protein>
<keyword evidence="2" id="KW-0229">DNA integration</keyword>
<evidence type="ECO:0000259" key="7">
    <source>
        <dbReference type="PROSITE" id="PS51898"/>
    </source>
</evidence>
<evidence type="ECO:0000256" key="1">
    <source>
        <dbReference type="ARBA" id="ARBA00008857"/>
    </source>
</evidence>
<evidence type="ECO:0008006" key="11">
    <source>
        <dbReference type="Google" id="ProtNLM"/>
    </source>
</evidence>
<evidence type="ECO:0000256" key="2">
    <source>
        <dbReference type="ARBA" id="ARBA00022908"/>
    </source>
</evidence>
<keyword evidence="4" id="KW-0233">DNA recombination</keyword>
<dbReference type="InterPro" id="IPR011010">
    <property type="entry name" value="DNA_brk_join_enz"/>
</dbReference>
<dbReference type="GO" id="GO:0015074">
    <property type="term" value="P:DNA integration"/>
    <property type="evidence" value="ECO:0007669"/>
    <property type="project" value="UniProtKB-KW"/>
</dbReference>
<gene>
    <name evidence="9" type="ordered locus">Mpe_A0548</name>
</gene>
<dbReference type="PROSITE" id="PS51900">
    <property type="entry name" value="CB"/>
    <property type="match status" value="1"/>
</dbReference>
<dbReference type="EMBL" id="CP000555">
    <property type="protein sequence ID" value="ABM93510.1"/>
    <property type="molecule type" value="Genomic_DNA"/>
</dbReference>
<keyword evidence="10" id="KW-1185">Reference proteome</keyword>
<proteinExistence type="inferred from homology"/>
<evidence type="ECO:0000256" key="4">
    <source>
        <dbReference type="ARBA" id="ARBA00023172"/>
    </source>
</evidence>
<dbReference type="PANTHER" id="PTHR30349:SF64">
    <property type="entry name" value="PROPHAGE INTEGRASE INTD-RELATED"/>
    <property type="match status" value="1"/>
</dbReference>
<dbReference type="SUPFAM" id="SSF56349">
    <property type="entry name" value="DNA breaking-rejoining enzymes"/>
    <property type="match status" value="1"/>
</dbReference>
<name>A2SD71_METPP</name>
<dbReference type="AlphaFoldDB" id="A2SD71"/>
<evidence type="ECO:0000256" key="3">
    <source>
        <dbReference type="ARBA" id="ARBA00023125"/>
    </source>
</evidence>